<comment type="caution">
    <text evidence="2">The sequence shown here is derived from an EMBL/GenBank/DDBJ whole genome shotgun (WGS) entry which is preliminary data.</text>
</comment>
<organism evidence="2 3">
    <name type="scientific">Noviherbaspirillum cavernae</name>
    <dbReference type="NCBI Taxonomy" id="2320862"/>
    <lineage>
        <taxon>Bacteria</taxon>
        <taxon>Pseudomonadati</taxon>
        <taxon>Pseudomonadota</taxon>
        <taxon>Betaproteobacteria</taxon>
        <taxon>Burkholderiales</taxon>
        <taxon>Oxalobacteraceae</taxon>
        <taxon>Noviherbaspirillum</taxon>
    </lineage>
</organism>
<sequence length="417" mass="44249">MKRLKFPALLALASLFLTSVAGAEVANAGNWVGTWTASPQPVWDAGFALPTNIPVSLSKQTIRQTAGVSLGGNRVRIVLSNEYGTHPVTIGAAHIALAATTSRIAAGSDRTLTFGGQHAVTIPPGAPVISDPVDLSVAPLDNVAVSLYLPEATPLSTFHWDGLQTAWIAAGNRVGAQGFDTADKVVARLFLSGILVDAPSDTRAVIAFGDSITDGNNSSVDANRRWPDYLAKRLAGKQVAVLNAGISGARLLKDGMGVNALARFERDVLSQPHAKTVIVLMGINDISWPGTVFAPHDPMPSANEIIAGYRQLIARARAHNVRIIGATLTPFEGALEGSPITRYHTTDKERLRQTINQWIRSSGEFDAVVDFDVVTRDPKHPARLLPAFDSGDHLHLGDAGNKAVADAIDLDVLFGHD</sequence>
<keyword evidence="3" id="KW-1185">Reference proteome</keyword>
<dbReference type="Proteomes" id="UP000285190">
    <property type="component" value="Unassembled WGS sequence"/>
</dbReference>
<name>A0A418WXG5_9BURK</name>
<proteinExistence type="predicted"/>
<accession>A0A418WXG5</accession>
<feature type="signal peptide" evidence="1">
    <location>
        <begin position="1"/>
        <end position="23"/>
    </location>
</feature>
<dbReference type="Gene3D" id="3.40.50.1110">
    <property type="entry name" value="SGNH hydrolase"/>
    <property type="match status" value="1"/>
</dbReference>
<dbReference type="CDD" id="cd01830">
    <property type="entry name" value="XynE_like"/>
    <property type="match status" value="1"/>
</dbReference>
<dbReference type="EMBL" id="QYUN01000002">
    <property type="protein sequence ID" value="RJG04803.1"/>
    <property type="molecule type" value="Genomic_DNA"/>
</dbReference>
<dbReference type="PANTHER" id="PTHR43784">
    <property type="entry name" value="GDSL-LIKE LIPASE/ACYLHYDROLASE, PUTATIVE (AFU_ORTHOLOGUE AFUA_2G00820)-RELATED"/>
    <property type="match status" value="1"/>
</dbReference>
<dbReference type="PANTHER" id="PTHR43784:SF2">
    <property type="entry name" value="GDSL-LIKE LIPASE_ACYLHYDROLASE, PUTATIVE (AFU_ORTHOLOGUE AFUA_2G00820)-RELATED"/>
    <property type="match status" value="1"/>
</dbReference>
<dbReference type="InterPro" id="IPR001087">
    <property type="entry name" value="GDSL"/>
</dbReference>
<dbReference type="Pfam" id="PF00657">
    <property type="entry name" value="Lipase_GDSL"/>
    <property type="match status" value="1"/>
</dbReference>
<keyword evidence="1" id="KW-0732">Signal</keyword>
<dbReference type="AlphaFoldDB" id="A0A418WXG5"/>
<protein>
    <submittedName>
        <fullName evidence="2">SGNH/GDSL hydrolase family protein</fullName>
    </submittedName>
</protein>
<evidence type="ECO:0000313" key="3">
    <source>
        <dbReference type="Proteomes" id="UP000285190"/>
    </source>
</evidence>
<evidence type="ECO:0000313" key="2">
    <source>
        <dbReference type="EMBL" id="RJG04803.1"/>
    </source>
</evidence>
<dbReference type="InterPro" id="IPR036514">
    <property type="entry name" value="SGNH_hydro_sf"/>
</dbReference>
<keyword evidence="2" id="KW-0378">Hydrolase</keyword>
<dbReference type="RefSeq" id="WP_119735961.1">
    <property type="nucleotide sequence ID" value="NZ_QYUN01000002.1"/>
</dbReference>
<feature type="chain" id="PRO_5019414563" evidence="1">
    <location>
        <begin position="24"/>
        <end position="417"/>
    </location>
</feature>
<dbReference type="SUPFAM" id="SSF52266">
    <property type="entry name" value="SGNH hydrolase"/>
    <property type="match status" value="1"/>
</dbReference>
<dbReference type="OrthoDB" id="1828825at2"/>
<dbReference type="InterPro" id="IPR053140">
    <property type="entry name" value="GDSL_Rv0518-like"/>
</dbReference>
<dbReference type="GO" id="GO:0016788">
    <property type="term" value="F:hydrolase activity, acting on ester bonds"/>
    <property type="evidence" value="ECO:0007669"/>
    <property type="project" value="InterPro"/>
</dbReference>
<reference evidence="2 3" key="1">
    <citation type="submission" date="2018-09" db="EMBL/GenBank/DDBJ databases">
        <authorList>
            <person name="Zhu H."/>
        </authorList>
    </citation>
    <scope>NUCLEOTIDE SEQUENCE [LARGE SCALE GENOMIC DNA]</scope>
    <source>
        <strain evidence="2 3">K2R10-39</strain>
    </source>
</reference>
<gene>
    <name evidence="2" type="ORF">D3870_01105</name>
</gene>
<evidence type="ECO:0000256" key="1">
    <source>
        <dbReference type="SAM" id="SignalP"/>
    </source>
</evidence>